<protein>
    <submittedName>
        <fullName evidence="2">Feruloyl-CoA synthase</fullName>
    </submittedName>
</protein>
<dbReference type="InterPro" id="IPR020845">
    <property type="entry name" value="AMP-binding_CS"/>
</dbReference>
<dbReference type="SUPFAM" id="SSF56801">
    <property type="entry name" value="Acetyl-CoA synthetase-like"/>
    <property type="match status" value="1"/>
</dbReference>
<dbReference type="PANTHER" id="PTHR24096">
    <property type="entry name" value="LONG-CHAIN-FATTY-ACID--COA LIGASE"/>
    <property type="match status" value="1"/>
</dbReference>
<reference evidence="3" key="1">
    <citation type="submission" date="2018-05" db="EMBL/GenBank/DDBJ databases">
        <authorList>
            <person name="Li X."/>
        </authorList>
    </citation>
    <scope>NUCLEOTIDE SEQUENCE [LARGE SCALE GENOMIC DNA]</scope>
    <source>
        <strain evidence="3">LX32</strain>
    </source>
</reference>
<dbReference type="EMBL" id="QFYQ01000001">
    <property type="protein sequence ID" value="RAK54212.1"/>
    <property type="molecule type" value="Genomic_DNA"/>
</dbReference>
<accession>A0A328AHD9</accession>
<dbReference type="Proteomes" id="UP000249254">
    <property type="component" value="Unassembled WGS sequence"/>
</dbReference>
<proteinExistence type="predicted"/>
<name>A0A328AHD9_9CAUL</name>
<dbReference type="AlphaFoldDB" id="A0A328AHD9"/>
<dbReference type="InterPro" id="IPR000873">
    <property type="entry name" value="AMP-dep_synth/lig_dom"/>
</dbReference>
<evidence type="ECO:0000313" key="2">
    <source>
        <dbReference type="EMBL" id="RAK54212.1"/>
    </source>
</evidence>
<dbReference type="GO" id="GO:0016405">
    <property type="term" value="F:CoA-ligase activity"/>
    <property type="evidence" value="ECO:0007669"/>
    <property type="project" value="TreeGrafter"/>
</dbReference>
<dbReference type="PANTHER" id="PTHR24096:SF420">
    <property type="entry name" value="LONG-CHAIN-FATTY-ACID--COA LIGASE-RELATED"/>
    <property type="match status" value="1"/>
</dbReference>
<gene>
    <name evidence="2" type="ORF">DJ017_06590</name>
</gene>
<dbReference type="PROSITE" id="PS00455">
    <property type="entry name" value="AMP_BINDING"/>
    <property type="match status" value="1"/>
</dbReference>
<dbReference type="Gene3D" id="3.40.50.12780">
    <property type="entry name" value="N-terminal domain of ligase-like"/>
    <property type="match status" value="1"/>
</dbReference>
<dbReference type="OrthoDB" id="9803968at2"/>
<dbReference type="Pfam" id="PF00501">
    <property type="entry name" value="AMP-binding"/>
    <property type="match status" value="1"/>
</dbReference>
<evidence type="ECO:0000313" key="3">
    <source>
        <dbReference type="Proteomes" id="UP000249254"/>
    </source>
</evidence>
<dbReference type="RefSeq" id="WP_111527963.1">
    <property type="nucleotide sequence ID" value="NZ_JBHRSG010000002.1"/>
</dbReference>
<comment type="caution">
    <text evidence="2">The sequence shown here is derived from an EMBL/GenBank/DDBJ whole genome shotgun (WGS) entry which is preliminary data.</text>
</comment>
<evidence type="ECO:0000259" key="1">
    <source>
        <dbReference type="Pfam" id="PF00501"/>
    </source>
</evidence>
<keyword evidence="3" id="KW-1185">Reference proteome</keyword>
<organism evidence="2 3">
    <name type="scientific">Phenylobacterium soli</name>
    <dbReference type="NCBI Taxonomy" id="2170551"/>
    <lineage>
        <taxon>Bacteria</taxon>
        <taxon>Pseudomonadati</taxon>
        <taxon>Pseudomonadota</taxon>
        <taxon>Alphaproteobacteria</taxon>
        <taxon>Caulobacterales</taxon>
        <taxon>Caulobacteraceae</taxon>
        <taxon>Phenylobacterium</taxon>
    </lineage>
</organism>
<feature type="domain" description="AMP-dependent synthetase/ligase" evidence="1">
    <location>
        <begin position="51"/>
        <end position="426"/>
    </location>
</feature>
<sequence length="596" mass="63542">MDAETSLLTAPFRDARYAPRRLEIERRDGGEMVLTNPTPVSLRFQTMTAALEHWAAAAPTRIWLAERSGAGWRTLTFAEAWDQVRALAGGLREAGLVSTRPLIVLSNNTIDHALIKYAAMSQGMPVAPVSPQYGLKGANLARLAHACEVLRPAAVFTEDAALFEDGLAADCLAGLPVIAAKNARRKNAQSSDIPLDRLFAAAPAQPTATPDDHAKYLLTSGSTGLPKAVICTHRTISTNAAQIEACFADPDPPVMVHSAPWSHSLGANAILHMGLHRGGTLYIDWGQPTAARFGETLRNLHEVAPTYQNMVPAGWMLLVDELEKDETLARTFFSQVRLLQYGGAALGQATADRIQKVAVRTVGEKISFGSGYGATETGPTACNVHWLNDRMGMIGAPIPGTSVRLVPEAGKLDFRVKGPQVTPGYLGRPDLSDRAFDEEGFYVLGDAARFVDPENPMKGMVFDGRLSENFKLASGTFVGVGELRIHAIGAIGGAVTDAVVCGEGEEGVGLLLYPNPTMDRAEIAAAVREGLDRHNATARGAGGKIARALVLPNGPDAGAGEITDKGYIAQALARRLRAEAAQRLFANPCPSDVMEF</sequence>
<dbReference type="InterPro" id="IPR042099">
    <property type="entry name" value="ANL_N_sf"/>
</dbReference>